<dbReference type="KEGG" id="flh:EJ997_03295"/>
<dbReference type="Gene3D" id="3.40.50.300">
    <property type="entry name" value="P-loop containing nucleotide triphosphate hydrolases"/>
    <property type="match status" value="1"/>
</dbReference>
<dbReference type="SUPFAM" id="SSF52540">
    <property type="entry name" value="P-loop containing nucleoside triphosphate hydrolases"/>
    <property type="match status" value="1"/>
</dbReference>
<evidence type="ECO:0000313" key="1">
    <source>
        <dbReference type="EMBL" id="AZQ76512.1"/>
    </source>
</evidence>
<dbReference type="EMBL" id="CP034593">
    <property type="protein sequence ID" value="AZQ76512.1"/>
    <property type="molecule type" value="Genomic_DNA"/>
</dbReference>
<reference evidence="1 2" key="1">
    <citation type="submission" date="2018-12" db="EMBL/GenBank/DDBJ databases">
        <title>Complete genome sequence of Flaviflexus sp. H23T48.</title>
        <authorList>
            <person name="Bae J.-W."/>
            <person name="Lee J.-Y."/>
        </authorList>
    </citation>
    <scope>NUCLEOTIDE SEQUENCE [LARGE SCALE GENOMIC DNA]</scope>
    <source>
        <strain evidence="1 2">H23T48</strain>
    </source>
</reference>
<dbReference type="AlphaFoldDB" id="A0A3Q9G6M5"/>
<evidence type="ECO:0000313" key="2">
    <source>
        <dbReference type="Proteomes" id="UP000280344"/>
    </source>
</evidence>
<dbReference type="Pfam" id="PF01202">
    <property type="entry name" value="SKI"/>
    <property type="match status" value="1"/>
</dbReference>
<dbReference type="RefSeq" id="WP_126703320.1">
    <property type="nucleotide sequence ID" value="NZ_CP034593.1"/>
</dbReference>
<dbReference type="OrthoDB" id="3256983at2"/>
<evidence type="ECO:0008006" key="3">
    <source>
        <dbReference type="Google" id="ProtNLM"/>
    </source>
</evidence>
<accession>A0A3Q9G6M5</accession>
<sequence length="171" mass="17858">MIILVGPVGSGAHELANELSGRGLTVADANKHVEEKSGLSLSDISITRGAEAYNKAERESSLAALESGKDVVVLSSGALGNSLEDEKGTEVRAKISELVASGATKYFLTAEAKVLMERAGLNVPRSVAIGSPRSTFLTQLKAREAVYAAEAEKVDTSSGDWEALALRITGQ</sequence>
<protein>
    <recommendedName>
        <fullName evidence="3">Shikimate kinase</fullName>
    </recommendedName>
</protein>
<keyword evidence="2" id="KW-1185">Reference proteome</keyword>
<dbReference type="Proteomes" id="UP000280344">
    <property type="component" value="Chromosome"/>
</dbReference>
<name>A0A3Q9G6M5_9ACTO</name>
<dbReference type="InterPro" id="IPR031322">
    <property type="entry name" value="Shikimate/glucono_kinase"/>
</dbReference>
<organism evidence="1 2">
    <name type="scientific">Flaviflexus ciconiae</name>
    <dbReference type="NCBI Taxonomy" id="2496867"/>
    <lineage>
        <taxon>Bacteria</taxon>
        <taxon>Bacillati</taxon>
        <taxon>Actinomycetota</taxon>
        <taxon>Actinomycetes</taxon>
        <taxon>Actinomycetales</taxon>
        <taxon>Actinomycetaceae</taxon>
        <taxon>Flaviflexus</taxon>
    </lineage>
</organism>
<gene>
    <name evidence="1" type="ORF">EJ997_03295</name>
</gene>
<dbReference type="InterPro" id="IPR027417">
    <property type="entry name" value="P-loop_NTPase"/>
</dbReference>
<proteinExistence type="predicted"/>